<feature type="compositionally biased region" description="Basic and acidic residues" evidence="8">
    <location>
        <begin position="242"/>
        <end position="256"/>
    </location>
</feature>
<dbReference type="SUPFAM" id="SSF57850">
    <property type="entry name" value="RING/U-box"/>
    <property type="match status" value="1"/>
</dbReference>
<dbReference type="GO" id="GO:0090734">
    <property type="term" value="C:site of DNA damage"/>
    <property type="evidence" value="ECO:0007669"/>
    <property type="project" value="TreeGrafter"/>
</dbReference>
<dbReference type="GO" id="GO:0031297">
    <property type="term" value="P:replication fork processing"/>
    <property type="evidence" value="ECO:0007669"/>
    <property type="project" value="TreeGrafter"/>
</dbReference>
<dbReference type="InterPro" id="IPR024766">
    <property type="entry name" value="Znf_RING_H2"/>
</dbReference>
<evidence type="ECO:0000313" key="10">
    <source>
        <dbReference type="EMBL" id="PVU94851.1"/>
    </source>
</evidence>
<evidence type="ECO:0000256" key="7">
    <source>
        <dbReference type="SAM" id="Coils"/>
    </source>
</evidence>
<dbReference type="InterPro" id="IPR052639">
    <property type="entry name" value="TRAIP_ubiq-protein_ligase"/>
</dbReference>
<dbReference type="GO" id="GO:0008270">
    <property type="term" value="F:zinc ion binding"/>
    <property type="evidence" value="ECO:0007669"/>
    <property type="project" value="UniProtKB-KW"/>
</dbReference>
<dbReference type="EMBL" id="MBFR01000072">
    <property type="protein sequence ID" value="PVU94851.1"/>
    <property type="molecule type" value="Genomic_DNA"/>
</dbReference>
<evidence type="ECO:0000256" key="3">
    <source>
        <dbReference type="ARBA" id="ARBA00022771"/>
    </source>
</evidence>
<keyword evidence="3 6" id="KW-0863">Zinc-finger</keyword>
<feature type="coiled-coil region" evidence="7">
    <location>
        <begin position="95"/>
        <end position="129"/>
    </location>
</feature>
<dbReference type="Proteomes" id="UP000245383">
    <property type="component" value="Unassembled WGS sequence"/>
</dbReference>
<reference evidence="10 11" key="1">
    <citation type="journal article" date="2018" name="MBio">
        <title>Comparative Genomics Reveals the Core Gene Toolbox for the Fungus-Insect Symbiosis.</title>
        <authorList>
            <person name="Wang Y."/>
            <person name="Stata M."/>
            <person name="Wang W."/>
            <person name="Stajich J.E."/>
            <person name="White M.M."/>
            <person name="Moncalvo J.M."/>
        </authorList>
    </citation>
    <scope>NUCLEOTIDE SEQUENCE [LARGE SCALE GENOMIC DNA]</scope>
    <source>
        <strain evidence="10 11">SWE-8-4</strain>
    </source>
</reference>
<dbReference type="GO" id="GO:0005634">
    <property type="term" value="C:nucleus"/>
    <property type="evidence" value="ECO:0007669"/>
    <property type="project" value="TreeGrafter"/>
</dbReference>
<keyword evidence="5" id="KW-0862">Zinc</keyword>
<dbReference type="AlphaFoldDB" id="A0A2T9YRC1"/>
<keyword evidence="4" id="KW-0833">Ubl conjugation pathway</keyword>
<dbReference type="GO" id="GO:0061630">
    <property type="term" value="F:ubiquitin protein ligase activity"/>
    <property type="evidence" value="ECO:0007669"/>
    <property type="project" value="TreeGrafter"/>
</dbReference>
<organism evidence="10 11">
    <name type="scientific">Smittium simulii</name>
    <dbReference type="NCBI Taxonomy" id="133385"/>
    <lineage>
        <taxon>Eukaryota</taxon>
        <taxon>Fungi</taxon>
        <taxon>Fungi incertae sedis</taxon>
        <taxon>Zoopagomycota</taxon>
        <taxon>Kickxellomycotina</taxon>
        <taxon>Harpellomycetes</taxon>
        <taxon>Harpellales</taxon>
        <taxon>Legeriomycetaceae</taxon>
        <taxon>Smittium</taxon>
    </lineage>
</organism>
<dbReference type="InterPro" id="IPR001841">
    <property type="entry name" value="Znf_RING"/>
</dbReference>
<dbReference type="OrthoDB" id="8062037at2759"/>
<dbReference type="GO" id="GO:0016567">
    <property type="term" value="P:protein ubiquitination"/>
    <property type="evidence" value="ECO:0007669"/>
    <property type="project" value="TreeGrafter"/>
</dbReference>
<dbReference type="PANTHER" id="PTHR46569:SF1">
    <property type="entry name" value="E3 UBIQUITIN-PROTEIN LIGASE RFWD3-RELATED"/>
    <property type="match status" value="1"/>
</dbReference>
<dbReference type="SMART" id="SM00184">
    <property type="entry name" value="RING"/>
    <property type="match status" value="1"/>
</dbReference>
<comment type="pathway">
    <text evidence="1">Protein modification; protein ubiquitination.</text>
</comment>
<evidence type="ECO:0000256" key="5">
    <source>
        <dbReference type="ARBA" id="ARBA00022833"/>
    </source>
</evidence>
<dbReference type="InterPro" id="IPR013083">
    <property type="entry name" value="Znf_RING/FYVE/PHD"/>
</dbReference>
<protein>
    <recommendedName>
        <fullName evidence="9">RING-type domain-containing protein</fullName>
    </recommendedName>
</protein>
<keyword evidence="7" id="KW-0175">Coiled coil</keyword>
<comment type="caution">
    <text evidence="10">The sequence shown here is derived from an EMBL/GenBank/DDBJ whole genome shotgun (WGS) entry which is preliminary data.</text>
</comment>
<dbReference type="PANTHER" id="PTHR46569">
    <property type="entry name" value="E3 UBIQUITIN-PROTEIN LIGASE TRAIP"/>
    <property type="match status" value="1"/>
</dbReference>
<evidence type="ECO:0000313" key="11">
    <source>
        <dbReference type="Proteomes" id="UP000245383"/>
    </source>
</evidence>
<sequence>MSCVICYNSWLSVSEDSTAEIPEPFFSSPVALSCGHIFHNSCILKWLSLKDCCPTCRQPQKEQLPLKLFLDNSIATSNTIKPPTTSTDSIALLLAEGYTEKLSEKESKLAQLRAENDQLKLENAVLLEKDALYNEKKLKLKKSIKELSMDKYRLNTLIKKLLVDNKVQAEGVIKLNNTIAELNEKVKQLSFYKQSLSEARKMIKSLSIKLAKASKQAFHYQIKSVTSQQNSSLSQIKSTSLHRVDTDTDLQRDPDNNRNLSLNSNSASASEPPNILYRGSLKPCIFKPADNSILSNNSNTINNLSRKVVLNPFAIDKISHNINSQSSFASDIKMEASITNRKHILYTLPTQNPQNPYKRQTKLQFTGK</sequence>
<evidence type="ECO:0000256" key="1">
    <source>
        <dbReference type="ARBA" id="ARBA00004906"/>
    </source>
</evidence>
<feature type="compositionally biased region" description="Low complexity" evidence="8">
    <location>
        <begin position="257"/>
        <end position="270"/>
    </location>
</feature>
<feature type="region of interest" description="Disordered" evidence="8">
    <location>
        <begin position="233"/>
        <end position="274"/>
    </location>
</feature>
<keyword evidence="11" id="KW-1185">Reference proteome</keyword>
<evidence type="ECO:0000259" key="9">
    <source>
        <dbReference type="PROSITE" id="PS50089"/>
    </source>
</evidence>
<dbReference type="Gene3D" id="3.30.40.10">
    <property type="entry name" value="Zinc/RING finger domain, C3HC4 (zinc finger)"/>
    <property type="match status" value="1"/>
</dbReference>
<keyword evidence="2" id="KW-0479">Metal-binding</keyword>
<dbReference type="STRING" id="133385.A0A2T9YRC1"/>
<name>A0A2T9YRC1_9FUNG</name>
<evidence type="ECO:0000256" key="4">
    <source>
        <dbReference type="ARBA" id="ARBA00022786"/>
    </source>
</evidence>
<dbReference type="Pfam" id="PF12678">
    <property type="entry name" value="zf-rbx1"/>
    <property type="match status" value="1"/>
</dbReference>
<accession>A0A2T9YRC1</accession>
<evidence type="ECO:0000256" key="8">
    <source>
        <dbReference type="SAM" id="MobiDB-lite"/>
    </source>
</evidence>
<gene>
    <name evidence="10" type="ORF">BB561_002215</name>
</gene>
<dbReference type="PROSITE" id="PS50089">
    <property type="entry name" value="ZF_RING_2"/>
    <property type="match status" value="1"/>
</dbReference>
<evidence type="ECO:0000256" key="6">
    <source>
        <dbReference type="PROSITE-ProRule" id="PRU00175"/>
    </source>
</evidence>
<evidence type="ECO:0000256" key="2">
    <source>
        <dbReference type="ARBA" id="ARBA00022723"/>
    </source>
</evidence>
<feature type="domain" description="RING-type" evidence="9">
    <location>
        <begin position="3"/>
        <end position="57"/>
    </location>
</feature>
<proteinExistence type="predicted"/>